<evidence type="ECO:0000256" key="1">
    <source>
        <dbReference type="SAM" id="Phobius"/>
    </source>
</evidence>
<dbReference type="EMBL" id="JBEXAC010000001">
    <property type="protein sequence ID" value="MET6996174.1"/>
    <property type="molecule type" value="Genomic_DNA"/>
</dbReference>
<dbReference type="InterPro" id="IPR016047">
    <property type="entry name" value="M23ase_b-sheet_dom"/>
</dbReference>
<sequence length="305" mass="33989">MIIYALLLTTLGLAFLSLYLLWKAGGQPLPVSWPRLVTGLSLGPFIYLYGTWVYLTIYAKHVFGVLFMLCLLAVLFKKKAAPAALPALWKQGIAVLFSILFLLGTWLYFTGTTGKPRTVALAFPFKKGNYFVLQGGKGLPTNIFHYSLRGAIYAMDIVKLNNWGGRASTVFSRRLSAYTIFNDTIYSPCDARVVHAYSNNPDNIPPNMARGPKNTNQVLLETDSCYIFLAHLKMNSVVVEDGQWVHAGEALGTVGNSGFSSEPHLHIQVHAKPPEGKPWYNGEPLYILFNGRGYLQNEIIRDKHQ</sequence>
<dbReference type="InterPro" id="IPR011055">
    <property type="entry name" value="Dup_hybrid_motif"/>
</dbReference>
<dbReference type="RefSeq" id="WP_354658822.1">
    <property type="nucleotide sequence ID" value="NZ_JBEXAC010000001.1"/>
</dbReference>
<dbReference type="GO" id="GO:0016787">
    <property type="term" value="F:hydrolase activity"/>
    <property type="evidence" value="ECO:0007669"/>
    <property type="project" value="UniProtKB-KW"/>
</dbReference>
<comment type="caution">
    <text evidence="3">The sequence shown here is derived from an EMBL/GenBank/DDBJ whole genome shotgun (WGS) entry which is preliminary data.</text>
</comment>
<dbReference type="CDD" id="cd12797">
    <property type="entry name" value="M23_peptidase"/>
    <property type="match status" value="1"/>
</dbReference>
<evidence type="ECO:0000259" key="2">
    <source>
        <dbReference type="Pfam" id="PF01551"/>
    </source>
</evidence>
<keyword evidence="4" id="KW-1185">Reference proteome</keyword>
<feature type="transmembrane region" description="Helical" evidence="1">
    <location>
        <begin position="50"/>
        <end position="76"/>
    </location>
</feature>
<dbReference type="EC" id="3.4.-.-" evidence="3"/>
<accession>A0ABV2SZG9</accession>
<dbReference type="Gene3D" id="2.70.70.10">
    <property type="entry name" value="Glucose Permease (Domain IIA)"/>
    <property type="match status" value="1"/>
</dbReference>
<keyword evidence="3" id="KW-0378">Hydrolase</keyword>
<organism evidence="3 4">
    <name type="scientific">Chitinophaga defluvii</name>
    <dbReference type="NCBI Taxonomy" id="3163343"/>
    <lineage>
        <taxon>Bacteria</taxon>
        <taxon>Pseudomonadati</taxon>
        <taxon>Bacteroidota</taxon>
        <taxon>Chitinophagia</taxon>
        <taxon>Chitinophagales</taxon>
        <taxon>Chitinophagaceae</taxon>
        <taxon>Chitinophaga</taxon>
    </lineage>
</organism>
<keyword evidence="1" id="KW-0812">Transmembrane</keyword>
<evidence type="ECO:0000313" key="4">
    <source>
        <dbReference type="Proteomes" id="UP001549749"/>
    </source>
</evidence>
<dbReference type="PANTHER" id="PTHR21666">
    <property type="entry name" value="PEPTIDASE-RELATED"/>
    <property type="match status" value="1"/>
</dbReference>
<evidence type="ECO:0000313" key="3">
    <source>
        <dbReference type="EMBL" id="MET6996174.1"/>
    </source>
</evidence>
<name>A0ABV2SZG9_9BACT</name>
<keyword evidence="1" id="KW-0472">Membrane</keyword>
<reference evidence="3 4" key="1">
    <citation type="submission" date="2024-06" db="EMBL/GenBank/DDBJ databases">
        <title>Chitinophaga defluvii sp. nov., isolated from municipal sewage.</title>
        <authorList>
            <person name="Zhang L."/>
        </authorList>
    </citation>
    <scope>NUCLEOTIDE SEQUENCE [LARGE SCALE GENOMIC DNA]</scope>
    <source>
        <strain evidence="3 4">H8</strain>
    </source>
</reference>
<proteinExistence type="predicted"/>
<dbReference type="InterPro" id="IPR050570">
    <property type="entry name" value="Cell_wall_metabolism_enzyme"/>
</dbReference>
<feature type="domain" description="M23ase beta-sheet core" evidence="2">
    <location>
        <begin position="182"/>
        <end position="271"/>
    </location>
</feature>
<gene>
    <name evidence="3" type="ORF">ABR189_02290</name>
</gene>
<dbReference type="Pfam" id="PF01551">
    <property type="entry name" value="Peptidase_M23"/>
    <property type="match status" value="1"/>
</dbReference>
<keyword evidence="1" id="KW-1133">Transmembrane helix</keyword>
<dbReference type="PANTHER" id="PTHR21666:SF270">
    <property type="entry name" value="MUREIN HYDROLASE ACTIVATOR ENVC"/>
    <property type="match status" value="1"/>
</dbReference>
<dbReference type="SUPFAM" id="SSF51261">
    <property type="entry name" value="Duplicated hybrid motif"/>
    <property type="match status" value="1"/>
</dbReference>
<feature type="transmembrane region" description="Helical" evidence="1">
    <location>
        <begin position="88"/>
        <end position="109"/>
    </location>
</feature>
<dbReference type="Proteomes" id="UP001549749">
    <property type="component" value="Unassembled WGS sequence"/>
</dbReference>
<protein>
    <submittedName>
        <fullName evidence="3">M23 family metallopeptidase</fullName>
        <ecNumber evidence="3">3.4.-.-</ecNumber>
    </submittedName>
</protein>